<evidence type="ECO:0000256" key="3">
    <source>
        <dbReference type="ARBA" id="ARBA00022776"/>
    </source>
</evidence>
<dbReference type="EMBL" id="VYZN01000025">
    <property type="protein sequence ID" value="KAE9535663.1"/>
    <property type="molecule type" value="Genomic_DNA"/>
</dbReference>
<dbReference type="GO" id="GO:0005680">
    <property type="term" value="C:anaphase-promoting complex"/>
    <property type="evidence" value="ECO:0007669"/>
    <property type="project" value="TreeGrafter"/>
</dbReference>
<evidence type="ECO:0000256" key="6">
    <source>
        <dbReference type="PROSITE-ProRule" id="PRU00330"/>
    </source>
</evidence>
<keyword evidence="9" id="KW-1185">Reference proteome</keyword>
<dbReference type="InterPro" id="IPR036388">
    <property type="entry name" value="WH-like_DNA-bd_sf"/>
</dbReference>
<dbReference type="GO" id="GO:0070979">
    <property type="term" value="P:protein K11-linked ubiquitination"/>
    <property type="evidence" value="ECO:0007669"/>
    <property type="project" value="TreeGrafter"/>
</dbReference>
<dbReference type="SMART" id="SM01013">
    <property type="entry name" value="APC2"/>
    <property type="match status" value="1"/>
</dbReference>
<dbReference type="Pfam" id="PF08672">
    <property type="entry name" value="ANAPC2"/>
    <property type="match status" value="1"/>
</dbReference>
<keyword evidence="2" id="KW-0132">Cell division</keyword>
<dbReference type="SUPFAM" id="SSF75632">
    <property type="entry name" value="Cullin homology domain"/>
    <property type="match status" value="1"/>
</dbReference>
<name>A0A6G0TNL9_APHGL</name>
<sequence length="811" mass="93928">MDTSITKSYWNDIVLAFPILSKNEKNSEKCDDEQFLSIKKTIVENKLISFVHGMVTHKIKQDLMSKINDFWLYFMPYDVVELSYLLPSDDVSGDFSGFEKFKCAVDELFNLAQSYVETINRLQMLFENNKINLLKNLNAQICALLHSTLPSDYNKIIYQFYRVALRVFTKEDMVGDKKNTSKDGTFNCIGCSAEIISCKCDYILESFHLTNWQLITIGILEPLAGDVIMDLIHQTIESEVQDTTKDNFGEHHISDLENWIDKNVYNWVKYIYIPKHSKITNIADINLAIFMRKLKHLLYESYTRTRIDQLFNIIIEYPDSEPAVIDLSFTLHKTDFKPELCKKLQNALHSRLLHPAVNTIDIITAYTAAIKVLRKIDPCGALLQEVTQPIRAYLRSRKDTVRCVMTTLTEEGHYLTDELVRNENVLDEDDVCEEETKSSKRFRNSDTVSMLVDIYGTRELFVNEYRALLADRLLTQFMDNIGDEIRYLEFGDSLLHSCSVMLKDVYDSKRINHHLYSDPTSNLSSNNLNNKLEFPVKAIIVSNQFWPNFKDNFNVELPSVIQEHLDNYTKAFESFKLDDNIVMYYYKSLEQIKIAGNRTLNWKPNLGIINIDLVLKDKTLNFTVSPIHATIIWHFQEQGRDIADICVVSHYCEEWTINDLSIKMRVPATTLRRRIGFWQNQGLLREKSFDSFIFVEDGIPTTSISGKGNRTSFVGRNSEFVYGDDDDEMESAVASAQDQREEELQVFWSYIVGMLTNLDSLPLDRIHQMLKMFATQGTGVDCSLTQLRLFLDEKVKQHLLIFTGGRYKLSK</sequence>
<evidence type="ECO:0000313" key="9">
    <source>
        <dbReference type="Proteomes" id="UP000475862"/>
    </source>
</evidence>
<keyword evidence="5" id="KW-0131">Cell cycle</keyword>
<protein>
    <recommendedName>
        <fullName evidence="1">Anaphase-promoting complex subunit 2</fullName>
    </recommendedName>
</protein>
<keyword evidence="4" id="KW-0833">Ubl conjugation pathway</keyword>
<dbReference type="InterPro" id="IPR036390">
    <property type="entry name" value="WH_DNA-bd_sf"/>
</dbReference>
<dbReference type="Pfam" id="PF25773">
    <property type="entry name" value="TPR_ANAPC2"/>
    <property type="match status" value="1"/>
</dbReference>
<dbReference type="InterPro" id="IPR014786">
    <property type="entry name" value="ANAPC2_C"/>
</dbReference>
<dbReference type="InterPro" id="IPR044554">
    <property type="entry name" value="ANAPC2"/>
</dbReference>
<dbReference type="PANTHER" id="PTHR45957:SF1">
    <property type="entry name" value="ANAPHASE-PROMOTING COMPLEX SUBUNIT 2"/>
    <property type="match status" value="1"/>
</dbReference>
<reference evidence="8 9" key="1">
    <citation type="submission" date="2019-08" db="EMBL/GenBank/DDBJ databases">
        <title>The genome of the soybean aphid Biotype 1, its phylome, world population structure and adaptation to the North American continent.</title>
        <authorList>
            <person name="Giordano R."/>
            <person name="Donthu R.K."/>
            <person name="Hernandez A.G."/>
            <person name="Wright C.L."/>
            <person name="Zimin A.V."/>
        </authorList>
    </citation>
    <scope>NUCLEOTIDE SEQUENCE [LARGE SCALE GENOMIC DNA]</scope>
    <source>
        <tissue evidence="8">Whole aphids</tissue>
    </source>
</reference>
<keyword evidence="3" id="KW-0498">Mitosis</keyword>
<evidence type="ECO:0000313" key="8">
    <source>
        <dbReference type="EMBL" id="KAE9535663.1"/>
    </source>
</evidence>
<dbReference type="AlphaFoldDB" id="A0A6G0TNL9"/>
<dbReference type="InterPro" id="IPR016158">
    <property type="entry name" value="Cullin_homology"/>
</dbReference>
<organism evidence="8 9">
    <name type="scientific">Aphis glycines</name>
    <name type="common">Soybean aphid</name>
    <dbReference type="NCBI Taxonomy" id="307491"/>
    <lineage>
        <taxon>Eukaryota</taxon>
        <taxon>Metazoa</taxon>
        <taxon>Ecdysozoa</taxon>
        <taxon>Arthropoda</taxon>
        <taxon>Hexapoda</taxon>
        <taxon>Insecta</taxon>
        <taxon>Pterygota</taxon>
        <taxon>Neoptera</taxon>
        <taxon>Paraneoptera</taxon>
        <taxon>Hemiptera</taxon>
        <taxon>Sternorrhyncha</taxon>
        <taxon>Aphidomorpha</taxon>
        <taxon>Aphidoidea</taxon>
        <taxon>Aphididae</taxon>
        <taxon>Aphidini</taxon>
        <taxon>Aphis</taxon>
        <taxon>Aphis</taxon>
    </lineage>
</organism>
<feature type="domain" description="Cullin family profile" evidence="7">
    <location>
        <begin position="407"/>
        <end position="679"/>
    </location>
</feature>
<evidence type="ECO:0000259" key="7">
    <source>
        <dbReference type="PROSITE" id="PS50069"/>
    </source>
</evidence>
<dbReference type="GO" id="GO:0007091">
    <property type="term" value="P:metaphase/anaphase transition of mitotic cell cycle"/>
    <property type="evidence" value="ECO:0007669"/>
    <property type="project" value="TreeGrafter"/>
</dbReference>
<dbReference type="SMART" id="SM00182">
    <property type="entry name" value="CULLIN"/>
    <property type="match status" value="1"/>
</dbReference>
<evidence type="ECO:0000256" key="2">
    <source>
        <dbReference type="ARBA" id="ARBA00022618"/>
    </source>
</evidence>
<comment type="similarity">
    <text evidence="6">Belongs to the cullin family.</text>
</comment>
<dbReference type="InterPro" id="IPR036317">
    <property type="entry name" value="Cullin_homology_sf"/>
</dbReference>
<dbReference type="Gene3D" id="1.10.10.10">
    <property type="entry name" value="Winged helix-like DNA-binding domain superfamily/Winged helix DNA-binding domain"/>
    <property type="match status" value="1"/>
</dbReference>
<dbReference type="PANTHER" id="PTHR45957">
    <property type="entry name" value="ANAPHASE-PROMOTING COMPLEX SUBUNIT 2"/>
    <property type="match status" value="1"/>
</dbReference>
<dbReference type="Gene3D" id="3.30.230.130">
    <property type="entry name" value="Cullin, Chain C, Domain 2"/>
    <property type="match status" value="1"/>
</dbReference>
<dbReference type="SUPFAM" id="SSF46785">
    <property type="entry name" value="Winged helix' DNA-binding domain"/>
    <property type="match status" value="1"/>
</dbReference>
<dbReference type="OrthoDB" id="5581181at2759"/>
<gene>
    <name evidence="8" type="ORF">AGLY_007564</name>
</gene>
<comment type="caution">
    <text evidence="8">The sequence shown here is derived from an EMBL/GenBank/DDBJ whole genome shotgun (WGS) entry which is preliminary data.</text>
</comment>
<proteinExistence type="inferred from homology"/>
<evidence type="ECO:0000256" key="5">
    <source>
        <dbReference type="ARBA" id="ARBA00023306"/>
    </source>
</evidence>
<dbReference type="PROSITE" id="PS50069">
    <property type="entry name" value="CULLIN_2"/>
    <property type="match status" value="1"/>
</dbReference>
<dbReference type="InterPro" id="IPR057975">
    <property type="entry name" value="TPR_ANAPC2"/>
</dbReference>
<dbReference type="Proteomes" id="UP000475862">
    <property type="component" value="Unassembled WGS sequence"/>
</dbReference>
<accession>A0A6G0TNL9</accession>
<evidence type="ECO:0000256" key="4">
    <source>
        <dbReference type="ARBA" id="ARBA00022786"/>
    </source>
</evidence>
<evidence type="ECO:0000256" key="1">
    <source>
        <dbReference type="ARBA" id="ARBA00016068"/>
    </source>
</evidence>